<feature type="transmembrane region" description="Helical" evidence="7">
    <location>
        <begin position="415"/>
        <end position="433"/>
    </location>
</feature>
<evidence type="ECO:0000259" key="8">
    <source>
        <dbReference type="Pfam" id="PF02687"/>
    </source>
</evidence>
<keyword evidence="3" id="KW-1003">Cell membrane</keyword>
<dbReference type="RefSeq" id="WP_120706618.1">
    <property type="nucleotide sequence ID" value="NZ_CP032695.1"/>
</dbReference>
<feature type="domain" description="MacB-like periplasmic core" evidence="9">
    <location>
        <begin position="513"/>
        <end position="710"/>
    </location>
</feature>
<dbReference type="InterPro" id="IPR051447">
    <property type="entry name" value="Lipoprotein-release_system"/>
</dbReference>
<keyword evidence="4 7" id="KW-0812">Transmembrane</keyword>
<evidence type="ECO:0000313" key="10">
    <source>
        <dbReference type="EMBL" id="AYG61674.1"/>
    </source>
</evidence>
<feature type="transmembrane region" description="Helical" evidence="7">
    <location>
        <begin position="278"/>
        <end position="306"/>
    </location>
</feature>
<feature type="transmembrane region" description="Helical" evidence="7">
    <location>
        <begin position="21"/>
        <end position="38"/>
    </location>
</feature>
<feature type="transmembrane region" description="Helical" evidence="7">
    <location>
        <begin position="799"/>
        <end position="826"/>
    </location>
</feature>
<keyword evidence="6 7" id="KW-0472">Membrane</keyword>
<evidence type="ECO:0000256" key="1">
    <source>
        <dbReference type="ARBA" id="ARBA00004651"/>
    </source>
</evidence>
<keyword evidence="5 7" id="KW-1133">Transmembrane helix</keyword>
<dbReference type="Proteomes" id="UP000282195">
    <property type="component" value="Plasmid pRCCGE525c"/>
</dbReference>
<dbReference type="GO" id="GO:0098797">
    <property type="term" value="C:plasma membrane protein complex"/>
    <property type="evidence" value="ECO:0007669"/>
    <property type="project" value="TreeGrafter"/>
</dbReference>
<feature type="transmembrane region" description="Helical" evidence="7">
    <location>
        <begin position="327"/>
        <end position="354"/>
    </location>
</feature>
<feature type="transmembrane region" description="Helical" evidence="7">
    <location>
        <begin position="453"/>
        <end position="473"/>
    </location>
</feature>
<comment type="similarity">
    <text evidence="2">Belongs to the ABC-4 integral membrane protein family. LolC/E subfamily.</text>
</comment>
<evidence type="ECO:0000256" key="3">
    <source>
        <dbReference type="ARBA" id="ARBA00022475"/>
    </source>
</evidence>
<feature type="transmembrane region" description="Helical" evidence="7">
    <location>
        <begin position="758"/>
        <end position="778"/>
    </location>
</feature>
<evidence type="ECO:0000313" key="11">
    <source>
        <dbReference type="Proteomes" id="UP000282195"/>
    </source>
</evidence>
<dbReference type="InterPro" id="IPR025857">
    <property type="entry name" value="MacB_PCD"/>
</dbReference>
<sequence length="882" mass="92545">MIRLWLKALLRRRFGRIAGTAMGVAVTVALITLLSLFLTDSSASMTRRAVSAVPIDWQVEVSPGADPAMISDAIGKAALISAERQVFYAAIDGLEASARGTVQTTGPGKAVAFDRDYLKDFPKEMRLLSGRADGILVAQQTAANLAIVPGNTISITRAGLPPYSVKVDGVVDLPDADALFQAVGLPPQAAPKAPPDNVVILPMETWQALFGSQQVARADTTRVQLHVRLDHARLPASPVDAWNQVAGAAKNLEARIAGQALLANNLGARLDAVRGDSLYATVLFVFLGVPGIALACLLTFAIASAGGGHRRMEQALLRIRGADTHHILILSAAEAIVVAMIGTTTGLIVAVLFASSQFGTDTRLSIPLIALSFFMGLLLSLAAFQVTAWRNAHYRSVHVARRAIHRPETSPWQRLWLDVLLLAASLLLFLQSASTGYQVVLAPEGVAATAINYYAFIAPALFWIGSALLVLRLSGLAIAGNGKVLKWLIGPVAGRLTPIVSAALSHQSTRITTGIAMTALAVSFATSTAIFNTTYNAQALVDAELTNGADVTVFGTTANPAGEKRDALAALPGVKGIQPMQHRFAYVGNDLQDLYGIDPTAIGKATSLSDAYFSGGTAAKLLADLAAAPNGVLVSEETVQDFQLKIGDTINLRLVNGADNQYHAVPFVFLGVAREFPTAPKDSFLVANAAYVAKMTGIKASEYVLMKAADDPAVLARTVSRILSVDPSLQVKDIGSAANIIGSSLTAVDLSGLTAIELTFAFGLAISAAGLMLWLGFADRRRDFAILIAIGAKPGQIATFLWGEGIVIAAGGLVFGLLSGILLAWMLVKLLTGVFDPPPDTLSIPVGYLAMVIALLLASIAAAIVSMRISGGEESGGYLQDI</sequence>
<keyword evidence="10" id="KW-0614">Plasmid</keyword>
<feature type="transmembrane region" description="Helical" evidence="7">
    <location>
        <begin position="846"/>
        <end position="865"/>
    </location>
</feature>
<evidence type="ECO:0000256" key="5">
    <source>
        <dbReference type="ARBA" id="ARBA00022989"/>
    </source>
</evidence>
<dbReference type="EMBL" id="CP032695">
    <property type="protein sequence ID" value="AYG61674.1"/>
    <property type="molecule type" value="Genomic_DNA"/>
</dbReference>
<keyword evidence="11" id="KW-1185">Reference proteome</keyword>
<feature type="domain" description="ABC3 transporter permease C-terminal" evidence="8">
    <location>
        <begin position="758"/>
        <end position="870"/>
    </location>
</feature>
<evidence type="ECO:0000256" key="2">
    <source>
        <dbReference type="ARBA" id="ARBA00005236"/>
    </source>
</evidence>
<evidence type="ECO:0000256" key="7">
    <source>
        <dbReference type="SAM" id="Phobius"/>
    </source>
</evidence>
<evidence type="ECO:0000259" key="9">
    <source>
        <dbReference type="Pfam" id="PF12704"/>
    </source>
</evidence>
<dbReference type="KEGG" id="rjg:CCGE525_22545"/>
<proteinExistence type="inferred from homology"/>
<dbReference type="PANTHER" id="PTHR30489:SF0">
    <property type="entry name" value="LIPOPROTEIN-RELEASING SYSTEM TRANSMEMBRANE PROTEIN LOLE"/>
    <property type="match status" value="1"/>
</dbReference>
<name>A0A387FZX1_9HYPH</name>
<evidence type="ECO:0000256" key="6">
    <source>
        <dbReference type="ARBA" id="ARBA00023136"/>
    </source>
</evidence>
<dbReference type="InterPro" id="IPR003838">
    <property type="entry name" value="ABC3_permease_C"/>
</dbReference>
<feature type="transmembrane region" description="Helical" evidence="7">
    <location>
        <begin position="366"/>
        <end position="386"/>
    </location>
</feature>
<feature type="domain" description="ABC3 transporter permease C-terminal" evidence="8">
    <location>
        <begin position="291"/>
        <end position="389"/>
    </location>
</feature>
<dbReference type="Pfam" id="PF12704">
    <property type="entry name" value="MacB_PCD"/>
    <property type="match status" value="1"/>
</dbReference>
<dbReference type="OrthoDB" id="8036472at2"/>
<organism evidence="10 11">
    <name type="scientific">Rhizobium jaguaris</name>
    <dbReference type="NCBI Taxonomy" id="1312183"/>
    <lineage>
        <taxon>Bacteria</taxon>
        <taxon>Pseudomonadati</taxon>
        <taxon>Pseudomonadota</taxon>
        <taxon>Alphaproteobacteria</taxon>
        <taxon>Hyphomicrobiales</taxon>
        <taxon>Rhizobiaceae</taxon>
        <taxon>Rhizobium/Agrobacterium group</taxon>
        <taxon>Rhizobium</taxon>
    </lineage>
</organism>
<dbReference type="Pfam" id="PF02687">
    <property type="entry name" value="FtsX"/>
    <property type="match status" value="2"/>
</dbReference>
<geneLocation type="plasmid" evidence="11">
    <name>prccge525c</name>
</geneLocation>
<dbReference type="GO" id="GO:0044874">
    <property type="term" value="P:lipoprotein localization to outer membrane"/>
    <property type="evidence" value="ECO:0007669"/>
    <property type="project" value="TreeGrafter"/>
</dbReference>
<reference evidence="10 11" key="1">
    <citation type="submission" date="2018-10" db="EMBL/GenBank/DDBJ databases">
        <title>Rhizobium etli, R. leguminosarum and a new Rhizobium genospecies from Phaseolus dumosus.</title>
        <authorList>
            <person name="Ramirez-Puebla S.T."/>
            <person name="Rogel-Hernandez M.A."/>
            <person name="Guerrero G."/>
            <person name="Ormeno-Orrillo E."/>
            <person name="Martinez-Romero J.C."/>
            <person name="Negrete-Yankelevich S."/>
            <person name="Martinez-Romero E."/>
        </authorList>
    </citation>
    <scope>NUCLEOTIDE SEQUENCE [LARGE SCALE GENOMIC DNA]</scope>
    <source>
        <strain evidence="10 11">CCGE525</strain>
        <plasmid evidence="11">prccge525c</plasmid>
    </source>
</reference>
<protein>
    <submittedName>
        <fullName evidence="10">FtsX-like permease family protein</fullName>
    </submittedName>
</protein>
<evidence type="ECO:0000256" key="4">
    <source>
        <dbReference type="ARBA" id="ARBA00022692"/>
    </source>
</evidence>
<dbReference type="AlphaFoldDB" id="A0A387FZX1"/>
<dbReference type="PANTHER" id="PTHR30489">
    <property type="entry name" value="LIPOPROTEIN-RELEASING SYSTEM TRANSMEMBRANE PROTEIN LOLE"/>
    <property type="match status" value="1"/>
</dbReference>
<comment type="subcellular location">
    <subcellularLocation>
        <location evidence="1">Cell membrane</location>
        <topology evidence="1">Multi-pass membrane protein</topology>
    </subcellularLocation>
</comment>
<gene>
    <name evidence="10" type="ORF">CCGE525_22545</name>
</gene>
<accession>A0A387FZX1</accession>